<dbReference type="EMBL" id="CP044331">
    <property type="protein sequence ID" value="QGM98696.1"/>
    <property type="molecule type" value="Genomic_DNA"/>
</dbReference>
<accession>A0A6B8M803</accession>
<reference evidence="2 3" key="1">
    <citation type="submission" date="2019-09" db="EMBL/GenBank/DDBJ databases">
        <title>Isolation and complete genome sequencing of Methylocystis species.</title>
        <authorList>
            <person name="Rumah B.L."/>
            <person name="Stead C.E."/>
            <person name="Stevens B.C."/>
            <person name="Minton N.P."/>
            <person name="Grosse-Honebrink A."/>
            <person name="Zhang Y."/>
        </authorList>
    </citation>
    <scope>NUCLEOTIDE SEQUENCE [LARGE SCALE GENOMIC DNA]</scope>
    <source>
        <strain evidence="2 3">BRCS2</strain>
    </source>
</reference>
<feature type="domain" description="DUF58" evidence="1">
    <location>
        <begin position="62"/>
        <end position="266"/>
    </location>
</feature>
<evidence type="ECO:0000313" key="2">
    <source>
        <dbReference type="EMBL" id="QGM98696.1"/>
    </source>
</evidence>
<gene>
    <name evidence="2" type="ORF">F7D14_15220</name>
</gene>
<dbReference type="PANTHER" id="PTHR33608:SF6">
    <property type="entry name" value="BLL2464 PROTEIN"/>
    <property type="match status" value="1"/>
</dbReference>
<dbReference type="Pfam" id="PF01882">
    <property type="entry name" value="DUF58"/>
    <property type="match status" value="1"/>
</dbReference>
<dbReference type="AlphaFoldDB" id="A0A6B8M803"/>
<proteinExistence type="predicted"/>
<dbReference type="InterPro" id="IPR002881">
    <property type="entry name" value="DUF58"/>
</dbReference>
<keyword evidence="3" id="KW-1185">Reference proteome</keyword>
<protein>
    <submittedName>
        <fullName evidence="2">DUF58 domain-containing protein</fullName>
    </submittedName>
</protein>
<evidence type="ECO:0000259" key="1">
    <source>
        <dbReference type="Pfam" id="PF01882"/>
    </source>
</evidence>
<dbReference type="PANTHER" id="PTHR33608">
    <property type="entry name" value="BLL2464 PROTEIN"/>
    <property type="match status" value="1"/>
</dbReference>
<dbReference type="KEGG" id="mpar:F7D14_15220"/>
<dbReference type="Proteomes" id="UP000422569">
    <property type="component" value="Chromosome"/>
</dbReference>
<organism evidence="2 3">
    <name type="scientific">Methylocystis parvus</name>
    <dbReference type="NCBI Taxonomy" id="134"/>
    <lineage>
        <taxon>Bacteria</taxon>
        <taxon>Pseudomonadati</taxon>
        <taxon>Pseudomonadota</taxon>
        <taxon>Alphaproteobacteria</taxon>
        <taxon>Hyphomicrobiales</taxon>
        <taxon>Methylocystaceae</taxon>
        <taxon>Methylocystis</taxon>
    </lineage>
</organism>
<sequence length="306" mass="33668">MIRPVETRAYDPAIRADVDAAVAADLAASLPRLVNRAHEIAASVAYGVHGRKRAGQGETFWQYRPFANGEAAHRIDWRRSARSDQLYVREREWEAAHDYYLWMDCSPSMAFVSSLAQDDKLSRGVMLGFALADVLVRGGERVAALGLTAPISARDVIDRLSRALYERAAETARDDLPPDARLRPRARVVLISDFLCDLDGLSARLRRYADAGASGALLMVIDPSEESFPFSGETMFLDTDGGPAFHAGDARSLRDAYAQRFDAHREAVRETARASGFLFLQHHTDRPAAEAALALAMGLHGVEETL</sequence>
<dbReference type="RefSeq" id="WP_016919004.1">
    <property type="nucleotide sequence ID" value="NZ_CP044331.1"/>
</dbReference>
<evidence type="ECO:0000313" key="3">
    <source>
        <dbReference type="Proteomes" id="UP000422569"/>
    </source>
</evidence>
<name>A0A6B8M803_9HYPH</name>